<name>A0A8J8CL88_9CYAN</name>
<keyword evidence="3" id="KW-1185">Reference proteome</keyword>
<gene>
    <name evidence="2" type="ORF">GS601_09375</name>
</gene>
<dbReference type="EMBL" id="WVIE01000009">
    <property type="protein sequence ID" value="NDJ17495.1"/>
    <property type="molecule type" value="Genomic_DNA"/>
</dbReference>
<sequence>MSQITCRNTIKRLALSPLSLSVLPAIAGVLITARSGLAQYAACQPPRSGEYLLLVVSQTPDAQARVRSTLPTNADATLCTYFQDTVTRVGGFQSSESATSWANYFSGTVGLSAFVTRPPNGGITAQQPGGTLPEGYPTTATNASYNPQLLGSGYAVIVQYNNRPEIAAQVSQILNRQIGLASYGQRPFLLAAHTTDRRIADSVLRSLSDRGFTATMVDSRQVVLLKSPVNLPRIGGQ</sequence>
<dbReference type="AlphaFoldDB" id="A0A8J8CL88"/>
<evidence type="ECO:0000313" key="2">
    <source>
        <dbReference type="EMBL" id="NDJ17495.1"/>
    </source>
</evidence>
<dbReference type="RefSeq" id="WP_162423019.1">
    <property type="nucleotide sequence ID" value="NZ_WVIE01000009.1"/>
</dbReference>
<organism evidence="2 3">
    <name type="scientific">Myxacorys almedinensis A</name>
    <dbReference type="NCBI Taxonomy" id="2690445"/>
    <lineage>
        <taxon>Bacteria</taxon>
        <taxon>Bacillati</taxon>
        <taxon>Cyanobacteriota</taxon>
        <taxon>Cyanophyceae</taxon>
        <taxon>Leptolyngbyales</taxon>
        <taxon>Leptolyngbyaceae</taxon>
        <taxon>Myxacorys</taxon>
        <taxon>Myxacorys almedinensis</taxon>
    </lineage>
</organism>
<reference evidence="2" key="1">
    <citation type="submission" date="2019-12" db="EMBL/GenBank/DDBJ databases">
        <title>High-Quality draft genome sequences of three cyanobacteria isolated from the limestone walls of the Old Cathedral of Coimbra.</title>
        <authorList>
            <person name="Tiago I."/>
            <person name="Soares F."/>
            <person name="Portugal A."/>
        </authorList>
    </citation>
    <scope>NUCLEOTIDE SEQUENCE</scope>
    <source>
        <strain evidence="2">A</strain>
    </source>
</reference>
<evidence type="ECO:0008006" key="4">
    <source>
        <dbReference type="Google" id="ProtNLM"/>
    </source>
</evidence>
<dbReference type="Proteomes" id="UP000646053">
    <property type="component" value="Unassembled WGS sequence"/>
</dbReference>
<proteinExistence type="predicted"/>
<evidence type="ECO:0000313" key="3">
    <source>
        <dbReference type="Proteomes" id="UP000646053"/>
    </source>
</evidence>
<keyword evidence="1" id="KW-0732">Signal</keyword>
<comment type="caution">
    <text evidence="2">The sequence shown here is derived from an EMBL/GenBank/DDBJ whole genome shotgun (WGS) entry which is preliminary data.</text>
</comment>
<feature type="signal peptide" evidence="1">
    <location>
        <begin position="1"/>
        <end position="27"/>
    </location>
</feature>
<protein>
    <recommendedName>
        <fullName evidence="4">SPOR domain-containing protein</fullName>
    </recommendedName>
</protein>
<feature type="chain" id="PRO_5035186602" description="SPOR domain-containing protein" evidence="1">
    <location>
        <begin position="28"/>
        <end position="237"/>
    </location>
</feature>
<accession>A0A8J8CL88</accession>
<evidence type="ECO:0000256" key="1">
    <source>
        <dbReference type="SAM" id="SignalP"/>
    </source>
</evidence>